<feature type="region of interest" description="Disordered" evidence="5">
    <location>
        <begin position="113"/>
        <end position="249"/>
    </location>
</feature>
<organism evidence="8 9">
    <name type="scientific">Mytilus coruscus</name>
    <name type="common">Sea mussel</name>
    <dbReference type="NCBI Taxonomy" id="42192"/>
    <lineage>
        <taxon>Eukaryota</taxon>
        <taxon>Metazoa</taxon>
        <taxon>Spiralia</taxon>
        <taxon>Lophotrochozoa</taxon>
        <taxon>Mollusca</taxon>
        <taxon>Bivalvia</taxon>
        <taxon>Autobranchia</taxon>
        <taxon>Pteriomorphia</taxon>
        <taxon>Mytilida</taxon>
        <taxon>Mytiloidea</taxon>
        <taxon>Mytilidae</taxon>
        <taxon>Mytilinae</taxon>
        <taxon>Mytilus</taxon>
    </lineage>
</organism>
<dbReference type="Proteomes" id="UP000507470">
    <property type="component" value="Unassembled WGS sequence"/>
</dbReference>
<dbReference type="Pfam" id="PF01805">
    <property type="entry name" value="Surp"/>
    <property type="match status" value="1"/>
</dbReference>
<evidence type="ECO:0000259" key="7">
    <source>
        <dbReference type="PROSITE" id="PS50174"/>
    </source>
</evidence>
<feature type="compositionally biased region" description="Polar residues" evidence="5">
    <location>
        <begin position="115"/>
        <end position="125"/>
    </location>
</feature>
<feature type="compositionally biased region" description="Low complexity" evidence="5">
    <location>
        <begin position="319"/>
        <end position="333"/>
    </location>
</feature>
<dbReference type="Gene3D" id="1.10.10.790">
    <property type="entry name" value="Surp module"/>
    <property type="match status" value="1"/>
</dbReference>
<dbReference type="InterPro" id="IPR000467">
    <property type="entry name" value="G_patch_dom"/>
</dbReference>
<feature type="compositionally biased region" description="Pro residues" evidence="5">
    <location>
        <begin position="190"/>
        <end position="208"/>
    </location>
</feature>
<feature type="domain" description="SURP motif" evidence="6">
    <location>
        <begin position="592"/>
        <end position="635"/>
    </location>
</feature>
<evidence type="ECO:0000256" key="4">
    <source>
        <dbReference type="ARBA" id="ARBA00023242"/>
    </source>
</evidence>
<dbReference type="InterPro" id="IPR000061">
    <property type="entry name" value="Surp"/>
</dbReference>
<feature type="region of interest" description="Disordered" evidence="5">
    <location>
        <begin position="262"/>
        <end position="557"/>
    </location>
</feature>
<dbReference type="InterPro" id="IPR040169">
    <property type="entry name" value="SUGP1/2"/>
</dbReference>
<feature type="compositionally biased region" description="Low complexity" evidence="5">
    <location>
        <begin position="177"/>
        <end position="188"/>
    </location>
</feature>
<dbReference type="SMART" id="SM00443">
    <property type="entry name" value="G_patch"/>
    <property type="match status" value="1"/>
</dbReference>
<dbReference type="EMBL" id="CACVKT020009086">
    <property type="protein sequence ID" value="CAC5420282.1"/>
    <property type="molecule type" value="Genomic_DNA"/>
</dbReference>
<comment type="subcellular location">
    <subcellularLocation>
        <location evidence="1">Nucleus</location>
    </subcellularLocation>
</comment>
<dbReference type="PROSITE" id="PS50174">
    <property type="entry name" value="G_PATCH"/>
    <property type="match status" value="1"/>
</dbReference>
<dbReference type="SMART" id="SM00648">
    <property type="entry name" value="SWAP"/>
    <property type="match status" value="1"/>
</dbReference>
<sequence>MSNKPKQSPNTLGYTNTTYREKMTQMSEQEKIIEEKKRKILEKMKADEIAAVTKNSAAAPTSTPPVTGKRPGFPAKKSKFGTHLPEVKKEPQKTAATPFFVNDGNFMERFRQMQGLASASRTTAATVKEEKKDNVENQKDKDTEPKNQLQVNPLTANQQTSFGENYPPQNPPPRPQVPLEQPRQLRPFPHGRPPPPARPPPGQAPNQPPLLMTHNVGPPGQRPRMPMPPRPLMQQNIEPPVSSPNISEPQQPILQQLHPLRPFLQQPPSSQPMPLMAQQILPPGHRLPPPQPLGQMPHQPPGTVSMQLQSPDQMPPQPHGQMPQHPLMPQGMPQRPPLNIQQGPPRPHMPVIPGGPPHQGALPPRPPPPSMFQGQQHPQFPPGTESFQPGPHHPGLPRPMFSAAPPQPGQPPVVNFQSAPPHPPPEHHEDPEEYDPSEPTSPTLEKLKGKHHGSHIKNGSQEKFEYDEYGNLIDNGSEQLFDDYGNPIDQKSGVLFDDYGNPIKVKRESVDEYDPSVPTEADSPDKTLSFQMKKENTSQSKKPLIKEEGTGDVGKSSRNLTNVFDTVEDRGDTEDKKETVVFPPQDPVTTATIDKFAADVAKGGPEVEVKVFCSSRKNPDFWFLYEQKSDAYKYYRYKVMVLSGKSFEDNKEENVKQESKGKKRKSRWGAEDDIVPPILSHIPTQHAPTVTLEDFARRMVGSSEMTEEQLKQIREQQEMNMMYQLIIAQKKAQEAALADAQGMKAAQKYEYDSDEDIEGGTWEHKQRTSEMLATREWADKLTESNKGKHFIGDFLPPDELERFMETYKALKDGREPDFSDYKEFKLTCENVGYKMLEKLGWKEGEGLGQESQGIVDPVNKGNISVEGRGLGIERPAELGAEDDEFDAYRKRMMLAYRFRPNPLCLRNIILLQNIE</sequence>
<dbReference type="PANTHER" id="PTHR23340:SF0">
    <property type="entry name" value="SURP AND G-PATCH DOMAIN-CONTAINING PROTEIN 1 ISOFORM X1"/>
    <property type="match status" value="1"/>
</dbReference>
<feature type="region of interest" description="Disordered" evidence="5">
    <location>
        <begin position="649"/>
        <end position="668"/>
    </location>
</feature>
<keyword evidence="2" id="KW-0507">mRNA processing</keyword>
<feature type="compositionally biased region" description="Low complexity" evidence="5">
    <location>
        <begin position="262"/>
        <end position="284"/>
    </location>
</feature>
<dbReference type="GO" id="GO:0008380">
    <property type="term" value="P:RNA splicing"/>
    <property type="evidence" value="ECO:0007669"/>
    <property type="project" value="UniProtKB-KW"/>
</dbReference>
<evidence type="ECO:0000256" key="1">
    <source>
        <dbReference type="ARBA" id="ARBA00004123"/>
    </source>
</evidence>
<dbReference type="PROSITE" id="PS50128">
    <property type="entry name" value="SURP"/>
    <property type="match status" value="1"/>
</dbReference>
<gene>
    <name evidence="8" type="ORF">MCOR_52518</name>
</gene>
<feature type="compositionally biased region" description="Polar residues" evidence="5">
    <location>
        <begin position="302"/>
        <end position="312"/>
    </location>
</feature>
<evidence type="ECO:0000313" key="9">
    <source>
        <dbReference type="Proteomes" id="UP000507470"/>
    </source>
</evidence>
<feature type="compositionally biased region" description="Polar residues" evidence="5">
    <location>
        <begin position="146"/>
        <end position="163"/>
    </location>
</feature>
<feature type="region of interest" description="Disordered" evidence="5">
    <location>
        <begin position="1"/>
        <end position="29"/>
    </location>
</feature>
<dbReference type="Pfam" id="PF01585">
    <property type="entry name" value="G-patch"/>
    <property type="match status" value="1"/>
</dbReference>
<feature type="compositionally biased region" description="Basic and acidic residues" evidence="5">
    <location>
        <begin position="649"/>
        <end position="660"/>
    </location>
</feature>
<feature type="domain" description="G-patch" evidence="7">
    <location>
        <begin position="828"/>
        <end position="875"/>
    </location>
</feature>
<accession>A0A6J8EKK9</accession>
<dbReference type="InterPro" id="IPR035967">
    <property type="entry name" value="SWAP/Surp_sf"/>
</dbReference>
<dbReference type="SUPFAM" id="SSF109905">
    <property type="entry name" value="Surp module (SWAP domain)"/>
    <property type="match status" value="1"/>
</dbReference>
<dbReference type="PANTHER" id="PTHR23340">
    <property type="entry name" value="ARGININE/SERINE RICH SPLICING FACTOR SF4/14"/>
    <property type="match status" value="1"/>
</dbReference>
<keyword evidence="4" id="KW-0539">Nucleus</keyword>
<protein>
    <submittedName>
        <fullName evidence="8">SF4</fullName>
    </submittedName>
</protein>
<evidence type="ECO:0000256" key="5">
    <source>
        <dbReference type="SAM" id="MobiDB-lite"/>
    </source>
</evidence>
<keyword evidence="9" id="KW-1185">Reference proteome</keyword>
<feature type="compositionally biased region" description="Basic and acidic residues" evidence="5">
    <location>
        <begin position="127"/>
        <end position="145"/>
    </location>
</feature>
<evidence type="ECO:0000313" key="8">
    <source>
        <dbReference type="EMBL" id="CAC5420282.1"/>
    </source>
</evidence>
<feature type="compositionally biased region" description="Basic and acidic residues" evidence="5">
    <location>
        <begin position="19"/>
        <end position="29"/>
    </location>
</feature>
<evidence type="ECO:0000256" key="3">
    <source>
        <dbReference type="ARBA" id="ARBA00023187"/>
    </source>
</evidence>
<feature type="compositionally biased region" description="Polar residues" evidence="5">
    <location>
        <begin position="1"/>
        <end position="18"/>
    </location>
</feature>
<name>A0A6J8EKK9_MYTCO</name>
<dbReference type="GO" id="GO:0003723">
    <property type="term" value="F:RNA binding"/>
    <property type="evidence" value="ECO:0007669"/>
    <property type="project" value="InterPro"/>
</dbReference>
<feature type="compositionally biased region" description="Pro residues" evidence="5">
    <location>
        <begin position="344"/>
        <end position="356"/>
    </location>
</feature>
<dbReference type="GO" id="GO:0006397">
    <property type="term" value="P:mRNA processing"/>
    <property type="evidence" value="ECO:0007669"/>
    <property type="project" value="UniProtKB-KW"/>
</dbReference>
<evidence type="ECO:0000259" key="6">
    <source>
        <dbReference type="PROSITE" id="PS50128"/>
    </source>
</evidence>
<dbReference type="OrthoDB" id="4822at2759"/>
<feature type="compositionally biased region" description="Polar residues" evidence="5">
    <location>
        <begin position="53"/>
        <end position="65"/>
    </location>
</feature>
<evidence type="ECO:0000256" key="2">
    <source>
        <dbReference type="ARBA" id="ARBA00022664"/>
    </source>
</evidence>
<feature type="region of interest" description="Disordered" evidence="5">
    <location>
        <begin position="53"/>
        <end position="100"/>
    </location>
</feature>
<proteinExistence type="predicted"/>
<dbReference type="GO" id="GO:0005654">
    <property type="term" value="C:nucleoplasm"/>
    <property type="evidence" value="ECO:0007669"/>
    <property type="project" value="TreeGrafter"/>
</dbReference>
<reference evidence="8 9" key="1">
    <citation type="submission" date="2020-06" db="EMBL/GenBank/DDBJ databases">
        <authorList>
            <person name="Li R."/>
            <person name="Bekaert M."/>
        </authorList>
    </citation>
    <scope>NUCLEOTIDE SEQUENCE [LARGE SCALE GENOMIC DNA]</scope>
    <source>
        <strain evidence="9">wild</strain>
    </source>
</reference>
<keyword evidence="3" id="KW-0508">mRNA splicing</keyword>
<dbReference type="AlphaFoldDB" id="A0A6J8EKK9"/>